<organism evidence="2 3">
    <name type="scientific">Desulfuromonas thiophila</name>
    <dbReference type="NCBI Taxonomy" id="57664"/>
    <lineage>
        <taxon>Bacteria</taxon>
        <taxon>Pseudomonadati</taxon>
        <taxon>Thermodesulfobacteriota</taxon>
        <taxon>Desulfuromonadia</taxon>
        <taxon>Desulfuromonadales</taxon>
        <taxon>Desulfuromonadaceae</taxon>
        <taxon>Desulfuromonas</taxon>
    </lineage>
</organism>
<evidence type="ECO:0000313" key="2">
    <source>
        <dbReference type="EMBL" id="SDE07225.1"/>
    </source>
</evidence>
<dbReference type="RefSeq" id="WP_092076789.1">
    <property type="nucleotide sequence ID" value="NZ_FNAQ01000003.1"/>
</dbReference>
<proteinExistence type="predicted"/>
<accession>A0A1G6ZZG0</accession>
<keyword evidence="1" id="KW-0472">Membrane</keyword>
<dbReference type="Proteomes" id="UP000243205">
    <property type="component" value="Unassembled WGS sequence"/>
</dbReference>
<protein>
    <submittedName>
        <fullName evidence="2">Uncharacterized protein</fullName>
    </submittedName>
</protein>
<keyword evidence="1" id="KW-0812">Transmembrane</keyword>
<feature type="transmembrane region" description="Helical" evidence="1">
    <location>
        <begin position="6"/>
        <end position="23"/>
    </location>
</feature>
<keyword evidence="3" id="KW-1185">Reference proteome</keyword>
<dbReference type="EMBL" id="FNAQ01000003">
    <property type="protein sequence ID" value="SDE07225.1"/>
    <property type="molecule type" value="Genomic_DNA"/>
</dbReference>
<dbReference type="STRING" id="57664.SAMN05661003_103175"/>
<keyword evidence="1" id="KW-1133">Transmembrane helix</keyword>
<evidence type="ECO:0000256" key="1">
    <source>
        <dbReference type="SAM" id="Phobius"/>
    </source>
</evidence>
<dbReference type="AlphaFoldDB" id="A0A1G6ZZG0"/>
<gene>
    <name evidence="2" type="ORF">SAMN05661003_103175</name>
</gene>
<reference evidence="3" key="1">
    <citation type="submission" date="2016-10" db="EMBL/GenBank/DDBJ databases">
        <authorList>
            <person name="Varghese N."/>
            <person name="Submissions S."/>
        </authorList>
    </citation>
    <scope>NUCLEOTIDE SEQUENCE [LARGE SCALE GENOMIC DNA]</scope>
    <source>
        <strain evidence="3">DSM 8987</strain>
    </source>
</reference>
<sequence>MLVTLMEYGFVALALAVAIIYLYRYLSRQLRPGGCTDGRSSRCGCCAAAKDCGHSNIKEA</sequence>
<evidence type="ECO:0000313" key="3">
    <source>
        <dbReference type="Proteomes" id="UP000243205"/>
    </source>
</evidence>
<name>A0A1G6ZZG0_9BACT</name>